<evidence type="ECO:0000313" key="3">
    <source>
        <dbReference type="Proteomes" id="UP000231407"/>
    </source>
</evidence>
<dbReference type="SUPFAM" id="SSF51735">
    <property type="entry name" value="NAD(P)-binding Rossmann-fold domains"/>
    <property type="match status" value="1"/>
</dbReference>
<organism evidence="2 3">
    <name type="scientific">Candidatus Shapirobacteria bacterium CG06_land_8_20_14_3_00_40_12</name>
    <dbReference type="NCBI Taxonomy" id="1974881"/>
    <lineage>
        <taxon>Bacteria</taxon>
        <taxon>Candidatus Shapironibacteriota</taxon>
    </lineage>
</organism>
<sequence length="938" mass="106371">MERNLPIAVINGGESFLAKNLWESLKSRGMRVEVIGETVENLGEIEEQIRYVFDFNEDGEVWKEVIEKGSKLCVVDIKGEKEAERMWTKLRGISGDWRLVEGINVYGEGMEKVGFLGEVMAEAAGNKNLKLPKLGEKFRLVFASDMVEAIMRASILSGTVGGLFLVAGNETDSKELAEVLVDEAKMTRLSVIQEEIGVEEIDKERVEETRKILGWKPVVTLREGVRETVRDFVMRADEEGRKRKSLNSKVKNLKYKDTETKRERFQEVVVEEENQISDIRYQKDKDEVEEEVEIKPLIKKKEIEINYENQENNIPIKNDFNIEKKRLGWMRKIKWVGVIAILVGVIGGILSWPVVGVLGVVLSLEKPFKLVEENRISEALKLVVANTDKNKKAGDFLEGSGLGRWPMLNRVGELSGIAGGVLEIEGKLITLATTTEKINRAVFEEGEIDWTGELLKLTDNMEETEIKAGILVGRLSEMKRWIPGRWKPEVDRAIRTISEKLEIAGKFRDLSETIPEILGLDGKRREYMVLLQNEMEIRATGGFVGSYAILSFEGGRLLSFEVKDVYEADGQLKGHVEPPEEIKKYLGESGWFMRDANWQASFPQTSREIQWFLEKETGRKVDGVIGMDLAVAKMILGVTGEIYVPDFKEKVNKDNLYEQAEFWSETNSFPGSTQKASFLGGLGTQLFEEIKNLKTTKRWELMMGMVEMLERNEIQLGFNHSETAEAMAEAGWDGSVYEGECSGPRCYADYLYVVESNLGINKANYFLYRNMEERVDISAGWIKRDLKINYENTAKSSNWPGGDYKNYLRVYLPKEAEVTEIGMGEDGVIRTIPMVSVKMREIYGKKEVGFLVTVPIRKKVTVEIKYQSNGVGQGDKFSYLQYIQRQSGFGDTALLTLISIPDGWQPVQVTPVASMKEGKLLFNQKLDRDIKMGVEITK</sequence>
<keyword evidence="1" id="KW-0472">Membrane</keyword>
<keyword evidence="1" id="KW-0812">Transmembrane</keyword>
<reference evidence="3" key="1">
    <citation type="submission" date="2017-09" db="EMBL/GenBank/DDBJ databases">
        <title>Depth-based differentiation of microbial function through sediment-hosted aquifers and enrichment of novel symbionts in the deep terrestrial subsurface.</title>
        <authorList>
            <person name="Probst A.J."/>
            <person name="Ladd B."/>
            <person name="Jarett J.K."/>
            <person name="Geller-Mcgrath D.E."/>
            <person name="Sieber C.M.K."/>
            <person name="Emerson J.B."/>
            <person name="Anantharaman K."/>
            <person name="Thomas B.C."/>
            <person name="Malmstrom R."/>
            <person name="Stieglmeier M."/>
            <person name="Klingl A."/>
            <person name="Woyke T."/>
            <person name="Ryan C.M."/>
            <person name="Banfield J.F."/>
        </authorList>
    </citation>
    <scope>NUCLEOTIDE SEQUENCE [LARGE SCALE GENOMIC DNA]</scope>
</reference>
<evidence type="ECO:0008006" key="4">
    <source>
        <dbReference type="Google" id="ProtNLM"/>
    </source>
</evidence>
<dbReference type="Proteomes" id="UP000231407">
    <property type="component" value="Unassembled WGS sequence"/>
</dbReference>
<dbReference type="InterPro" id="IPR025101">
    <property type="entry name" value="DUF4012"/>
</dbReference>
<feature type="transmembrane region" description="Helical" evidence="1">
    <location>
        <begin position="335"/>
        <end position="362"/>
    </location>
</feature>
<evidence type="ECO:0000256" key="1">
    <source>
        <dbReference type="SAM" id="Phobius"/>
    </source>
</evidence>
<dbReference type="AlphaFoldDB" id="A0A2M7ASF4"/>
<keyword evidence="1" id="KW-1133">Transmembrane helix</keyword>
<accession>A0A2M7ASF4</accession>
<evidence type="ECO:0000313" key="2">
    <source>
        <dbReference type="EMBL" id="PIU73552.1"/>
    </source>
</evidence>
<dbReference type="Gene3D" id="3.90.25.10">
    <property type="entry name" value="UDP-galactose 4-epimerase, domain 1"/>
    <property type="match status" value="1"/>
</dbReference>
<comment type="caution">
    <text evidence="2">The sequence shown here is derived from an EMBL/GenBank/DDBJ whole genome shotgun (WGS) entry which is preliminary data.</text>
</comment>
<gene>
    <name evidence="2" type="ORF">COS78_01680</name>
</gene>
<name>A0A2M7ASF4_9BACT</name>
<proteinExistence type="predicted"/>
<dbReference type="InterPro" id="IPR036291">
    <property type="entry name" value="NAD(P)-bd_dom_sf"/>
</dbReference>
<dbReference type="Gene3D" id="3.40.50.720">
    <property type="entry name" value="NAD(P)-binding Rossmann-like Domain"/>
    <property type="match status" value="1"/>
</dbReference>
<protein>
    <recommendedName>
        <fullName evidence="4">DUF4012 domain-containing protein</fullName>
    </recommendedName>
</protein>
<dbReference type="Pfam" id="PF13196">
    <property type="entry name" value="DUF4012"/>
    <property type="match status" value="1"/>
</dbReference>
<dbReference type="EMBL" id="PEWA01000020">
    <property type="protein sequence ID" value="PIU73552.1"/>
    <property type="molecule type" value="Genomic_DNA"/>
</dbReference>